<keyword evidence="7" id="KW-1185">Reference proteome</keyword>
<feature type="transmembrane region" description="Helical" evidence="4">
    <location>
        <begin position="277"/>
        <end position="299"/>
    </location>
</feature>
<sequence length="390" mass="42855">MFGFPGVMASEWQTLFHVNKAQIGRLMFFILAGTGSAMYLAGKLQEKIPSRFIIFTGSLACSLATLFVGQATCMEHVYIWAFLEGFFCAFVYIPCLTIFQKIFPENKGLITGILNLTFGGASAVMSPIFTYLLVLKGYEFTSVFAGFLSIAFGTSVAFLIKTPGKYKAKGGPQLSTLSFKQTVSLSSFRLLWCVWALSGAAGVSLIVLASSFGRQLGYGITQYVYILTCFNILNGIGRLVCGRLSDRYSKQKILMIVFLMASCAYCLMPWFSHLYVVSFLACFIGLAFGALFTVSAPLVTEVFGLENFGKVFGLVFTAYGFFAGFLGPWLSGIILDMTHSNFKIVFSLFAVFYLISSVLIMRVKILGNDKQVVVCPSDDQGNFIKLEQSS</sequence>
<dbReference type="PANTHER" id="PTHR11360">
    <property type="entry name" value="MONOCARBOXYLATE TRANSPORTER"/>
    <property type="match status" value="1"/>
</dbReference>
<organism evidence="6 7">
    <name type="scientific">Desulfobacula toluolica (strain DSM 7467 / Tol2)</name>
    <dbReference type="NCBI Taxonomy" id="651182"/>
    <lineage>
        <taxon>Bacteria</taxon>
        <taxon>Pseudomonadati</taxon>
        <taxon>Thermodesulfobacteriota</taxon>
        <taxon>Desulfobacteria</taxon>
        <taxon>Desulfobacterales</taxon>
        <taxon>Desulfobacteraceae</taxon>
        <taxon>Desulfobacula</taxon>
    </lineage>
</organism>
<gene>
    <name evidence="6" type="ordered locus">TOL2_C37600</name>
</gene>
<dbReference type="AlphaFoldDB" id="K0NK57"/>
<dbReference type="EMBL" id="FO203503">
    <property type="protein sequence ID" value="CCK81916.1"/>
    <property type="molecule type" value="Genomic_DNA"/>
</dbReference>
<evidence type="ECO:0000256" key="2">
    <source>
        <dbReference type="ARBA" id="ARBA00022989"/>
    </source>
</evidence>
<keyword evidence="1 4" id="KW-0812">Transmembrane</keyword>
<feature type="transmembrane region" description="Helical" evidence="4">
    <location>
        <begin position="111"/>
        <end position="134"/>
    </location>
</feature>
<keyword evidence="2 4" id="KW-1133">Transmembrane helix</keyword>
<feature type="domain" description="Major facilitator superfamily (MFS) profile" evidence="5">
    <location>
        <begin position="1"/>
        <end position="368"/>
    </location>
</feature>
<evidence type="ECO:0000256" key="3">
    <source>
        <dbReference type="ARBA" id="ARBA00023136"/>
    </source>
</evidence>
<feature type="transmembrane region" description="Helical" evidence="4">
    <location>
        <begin position="342"/>
        <end position="361"/>
    </location>
</feature>
<feature type="transmembrane region" description="Helical" evidence="4">
    <location>
        <begin position="190"/>
        <end position="211"/>
    </location>
</feature>
<dbReference type="KEGG" id="dto:TOL2_C37600"/>
<feature type="transmembrane region" description="Helical" evidence="4">
    <location>
        <begin position="22"/>
        <end position="40"/>
    </location>
</feature>
<protein>
    <submittedName>
        <fullName evidence="6">Major facilitator superfamily MFS1 protein</fullName>
    </submittedName>
</protein>
<feature type="transmembrane region" description="Helical" evidence="4">
    <location>
        <begin position="77"/>
        <end position="99"/>
    </location>
</feature>
<dbReference type="InterPro" id="IPR020846">
    <property type="entry name" value="MFS_dom"/>
</dbReference>
<dbReference type="Proteomes" id="UP000007347">
    <property type="component" value="Chromosome"/>
</dbReference>
<proteinExistence type="predicted"/>
<feature type="transmembrane region" description="Helical" evidence="4">
    <location>
        <begin position="311"/>
        <end position="330"/>
    </location>
</feature>
<dbReference type="STRING" id="651182.TOL2_C37600"/>
<dbReference type="PROSITE" id="PS50850">
    <property type="entry name" value="MFS"/>
    <property type="match status" value="1"/>
</dbReference>
<feature type="transmembrane region" description="Helical" evidence="4">
    <location>
        <begin position="52"/>
        <end position="71"/>
    </location>
</feature>
<feature type="transmembrane region" description="Helical" evidence="4">
    <location>
        <begin position="223"/>
        <end position="241"/>
    </location>
</feature>
<evidence type="ECO:0000259" key="5">
    <source>
        <dbReference type="PROSITE" id="PS50850"/>
    </source>
</evidence>
<accession>K0NK57</accession>
<dbReference type="InterPro" id="IPR011701">
    <property type="entry name" value="MFS"/>
</dbReference>
<evidence type="ECO:0000256" key="4">
    <source>
        <dbReference type="SAM" id="Phobius"/>
    </source>
</evidence>
<dbReference type="InterPro" id="IPR050327">
    <property type="entry name" value="Proton-linked_MCT"/>
</dbReference>
<dbReference type="InterPro" id="IPR036259">
    <property type="entry name" value="MFS_trans_sf"/>
</dbReference>
<dbReference type="GO" id="GO:0022857">
    <property type="term" value="F:transmembrane transporter activity"/>
    <property type="evidence" value="ECO:0007669"/>
    <property type="project" value="InterPro"/>
</dbReference>
<feature type="transmembrane region" description="Helical" evidence="4">
    <location>
        <begin position="140"/>
        <end position="160"/>
    </location>
</feature>
<evidence type="ECO:0000256" key="1">
    <source>
        <dbReference type="ARBA" id="ARBA00022692"/>
    </source>
</evidence>
<dbReference type="Pfam" id="PF07690">
    <property type="entry name" value="MFS_1"/>
    <property type="match status" value="1"/>
</dbReference>
<keyword evidence="3 4" id="KW-0472">Membrane</keyword>
<name>K0NK57_DESTT</name>
<evidence type="ECO:0000313" key="6">
    <source>
        <dbReference type="EMBL" id="CCK81916.1"/>
    </source>
</evidence>
<evidence type="ECO:0000313" key="7">
    <source>
        <dbReference type="Proteomes" id="UP000007347"/>
    </source>
</evidence>
<dbReference type="HOGENOM" id="CLU_001265_59_9_7"/>
<dbReference type="SUPFAM" id="SSF103473">
    <property type="entry name" value="MFS general substrate transporter"/>
    <property type="match status" value="1"/>
</dbReference>
<dbReference type="Gene3D" id="1.20.1250.20">
    <property type="entry name" value="MFS general substrate transporter like domains"/>
    <property type="match status" value="2"/>
</dbReference>
<reference evidence="6 7" key="1">
    <citation type="journal article" date="2013" name="Environ. Microbiol.">
        <title>Complete genome, catabolic sub-proteomes and key-metabolites of Desulfobacula toluolica Tol2, a marine, aromatic compound-degrading, sulfate-reducing bacterium.</title>
        <authorList>
            <person name="Wohlbrand L."/>
            <person name="Jacob J.H."/>
            <person name="Kube M."/>
            <person name="Mussmann M."/>
            <person name="Jarling R."/>
            <person name="Beck A."/>
            <person name="Amann R."/>
            <person name="Wilkes H."/>
            <person name="Reinhardt R."/>
            <person name="Rabus R."/>
        </authorList>
    </citation>
    <scope>NUCLEOTIDE SEQUENCE [LARGE SCALE GENOMIC DNA]</scope>
    <source>
        <strain evidence="7">DSM 7467 / Tol2</strain>
    </source>
</reference>
<feature type="transmembrane region" description="Helical" evidence="4">
    <location>
        <begin position="253"/>
        <end position="271"/>
    </location>
</feature>